<comment type="caution">
    <text evidence="2">The sequence shown here is derived from an EMBL/GenBank/DDBJ whole genome shotgun (WGS) entry which is preliminary data.</text>
</comment>
<feature type="signal peptide" evidence="1">
    <location>
        <begin position="1"/>
        <end position="19"/>
    </location>
</feature>
<evidence type="ECO:0000256" key="1">
    <source>
        <dbReference type="SAM" id="SignalP"/>
    </source>
</evidence>
<dbReference type="AlphaFoldDB" id="A0A318S9T5"/>
<accession>A0A318S9T5</accession>
<dbReference type="Proteomes" id="UP000248326">
    <property type="component" value="Unassembled WGS sequence"/>
</dbReference>
<keyword evidence="3" id="KW-1185">Reference proteome</keyword>
<dbReference type="EMBL" id="QJSX01000007">
    <property type="protein sequence ID" value="PYE53842.1"/>
    <property type="molecule type" value="Genomic_DNA"/>
</dbReference>
<sequence length="181" mass="20064">MRQLFIGTSVVALGFTAWAAAQYTPEPTQAQLAQLRQMMSRFENVEAARAAGYTQFGDCMSNAQGAQGIHFTNQALIDDPAVDPMRPELLMYEPREDGSLRLVGVEYLVFQKAWHDKGNKASPAMLGQEFVPNMTLLPQPFYALHLWAWQYNPKGLFANWNPLVNCPKVGALAPASDAHGH</sequence>
<keyword evidence="1" id="KW-0732">Signal</keyword>
<reference evidence="2 3" key="1">
    <citation type="submission" date="2018-06" db="EMBL/GenBank/DDBJ databases">
        <title>Genomic Encyclopedia of Type Strains, Phase IV (KMG-IV): sequencing the most valuable type-strain genomes for metagenomic binning, comparative biology and taxonomic classification.</title>
        <authorList>
            <person name="Goeker M."/>
        </authorList>
    </citation>
    <scope>NUCLEOTIDE SEQUENCE [LARGE SCALE GENOMIC DNA]</scope>
    <source>
        <strain evidence="2 3">DSM 18048</strain>
    </source>
</reference>
<protein>
    <submittedName>
        <fullName evidence="2">Uncharacterized protein</fullName>
    </submittedName>
</protein>
<evidence type="ECO:0000313" key="3">
    <source>
        <dbReference type="Proteomes" id="UP000248326"/>
    </source>
</evidence>
<dbReference type="RefSeq" id="WP_110886749.1">
    <property type="nucleotide sequence ID" value="NZ_QJSX01000007.1"/>
</dbReference>
<proteinExistence type="predicted"/>
<dbReference type="OrthoDB" id="2449873at2"/>
<name>A0A318S9T5_9DEIO</name>
<gene>
    <name evidence="2" type="ORF">DES52_107100</name>
</gene>
<feature type="chain" id="PRO_5016455531" evidence="1">
    <location>
        <begin position="20"/>
        <end position="181"/>
    </location>
</feature>
<organism evidence="2 3">
    <name type="scientific">Deinococcus yavapaiensis KR-236</name>
    <dbReference type="NCBI Taxonomy" id="694435"/>
    <lineage>
        <taxon>Bacteria</taxon>
        <taxon>Thermotogati</taxon>
        <taxon>Deinococcota</taxon>
        <taxon>Deinococci</taxon>
        <taxon>Deinococcales</taxon>
        <taxon>Deinococcaceae</taxon>
        <taxon>Deinococcus</taxon>
    </lineage>
</organism>
<evidence type="ECO:0000313" key="2">
    <source>
        <dbReference type="EMBL" id="PYE53842.1"/>
    </source>
</evidence>